<dbReference type="EMBL" id="JBBPBM010000024">
    <property type="protein sequence ID" value="KAK8542202.1"/>
    <property type="molecule type" value="Genomic_DNA"/>
</dbReference>
<proteinExistence type="predicted"/>
<keyword evidence="2" id="KW-1185">Reference proteome</keyword>
<dbReference type="Proteomes" id="UP001472677">
    <property type="component" value="Unassembled WGS sequence"/>
</dbReference>
<dbReference type="PANTHER" id="PTHR34130">
    <property type="entry name" value="OS08G0243800 PROTEIN"/>
    <property type="match status" value="1"/>
</dbReference>
<reference evidence="1 2" key="1">
    <citation type="journal article" date="2024" name="G3 (Bethesda)">
        <title>Genome assembly of Hibiscus sabdariffa L. provides insights into metabolisms of medicinal natural products.</title>
        <authorList>
            <person name="Kim T."/>
        </authorList>
    </citation>
    <scope>NUCLEOTIDE SEQUENCE [LARGE SCALE GENOMIC DNA]</scope>
    <source>
        <strain evidence="1">TK-2024</strain>
        <tissue evidence="1">Old leaves</tissue>
    </source>
</reference>
<gene>
    <name evidence="1" type="ORF">V6N12_014805</name>
</gene>
<evidence type="ECO:0000313" key="1">
    <source>
        <dbReference type="EMBL" id="KAK8542202.1"/>
    </source>
</evidence>
<comment type="caution">
    <text evidence="1">The sequence shown here is derived from an EMBL/GenBank/DDBJ whole genome shotgun (WGS) entry which is preliminary data.</text>
</comment>
<organism evidence="1 2">
    <name type="scientific">Hibiscus sabdariffa</name>
    <name type="common">roselle</name>
    <dbReference type="NCBI Taxonomy" id="183260"/>
    <lineage>
        <taxon>Eukaryota</taxon>
        <taxon>Viridiplantae</taxon>
        <taxon>Streptophyta</taxon>
        <taxon>Embryophyta</taxon>
        <taxon>Tracheophyta</taxon>
        <taxon>Spermatophyta</taxon>
        <taxon>Magnoliopsida</taxon>
        <taxon>eudicotyledons</taxon>
        <taxon>Gunneridae</taxon>
        <taxon>Pentapetalae</taxon>
        <taxon>rosids</taxon>
        <taxon>malvids</taxon>
        <taxon>Malvales</taxon>
        <taxon>Malvaceae</taxon>
        <taxon>Malvoideae</taxon>
        <taxon>Hibiscus</taxon>
    </lineage>
</organism>
<accession>A0ABR2DL89</accession>
<protein>
    <submittedName>
        <fullName evidence="1">Uncharacterized protein</fullName>
    </submittedName>
</protein>
<dbReference type="PANTHER" id="PTHR34130:SF8">
    <property type="entry name" value="TRANSMEMBRANE PROTEIN"/>
    <property type="match status" value="1"/>
</dbReference>
<name>A0ABR2DL89_9ROSI</name>
<sequence length="214" mass="25088">MNEKENICFDINQEEFEETLSFYDLSVEYQDFDDQFLAFHHSSDSLPHDRDRFEFPFISNTRLKNNETNDIVFCGKLIKEQEFVVDNRDQGKHFSSSHSAKQFNKEKKDLGSLYLVNSKSKSSLLTKSFRFQNSSSVKQYRSLIGITKIQLKMELSDLKKRQSKQDYPLPMFPPSTTNVDNIDGCSVSDKRCFVWNLLRPTRYRAHTFSGMNKT</sequence>
<evidence type="ECO:0000313" key="2">
    <source>
        <dbReference type="Proteomes" id="UP001472677"/>
    </source>
</evidence>